<dbReference type="InterPro" id="IPR050870">
    <property type="entry name" value="FAST_kinase"/>
</dbReference>
<protein>
    <recommendedName>
        <fullName evidence="3">Pentatricopeptide repeat-containing protein</fullName>
    </recommendedName>
</protein>
<reference evidence="1 2" key="1">
    <citation type="journal article" date="2013" name="BMC Genomics">
        <title>Reconstruction of the lipid metabolism for the microalga Monoraphidium neglectum from its genome sequence reveals characteristics suitable for biofuel production.</title>
        <authorList>
            <person name="Bogen C."/>
            <person name="Al-Dilaimi A."/>
            <person name="Albersmeier A."/>
            <person name="Wichmann J."/>
            <person name="Grundmann M."/>
            <person name="Rupp O."/>
            <person name="Lauersen K.J."/>
            <person name="Blifernez-Klassen O."/>
            <person name="Kalinowski J."/>
            <person name="Goesmann A."/>
            <person name="Mussgnug J.H."/>
            <person name="Kruse O."/>
        </authorList>
    </citation>
    <scope>NUCLEOTIDE SEQUENCE [LARGE SCALE GENOMIC DNA]</scope>
    <source>
        <strain evidence="1 2">SAG 48.87</strain>
    </source>
</reference>
<name>A0A0D2KC72_9CHLO</name>
<dbReference type="KEGG" id="mng:MNEG_0318"/>
<dbReference type="GO" id="GO:0005759">
    <property type="term" value="C:mitochondrial matrix"/>
    <property type="evidence" value="ECO:0007669"/>
    <property type="project" value="TreeGrafter"/>
</dbReference>
<organism evidence="1 2">
    <name type="scientific">Monoraphidium neglectum</name>
    <dbReference type="NCBI Taxonomy" id="145388"/>
    <lineage>
        <taxon>Eukaryota</taxon>
        <taxon>Viridiplantae</taxon>
        <taxon>Chlorophyta</taxon>
        <taxon>core chlorophytes</taxon>
        <taxon>Chlorophyceae</taxon>
        <taxon>CS clade</taxon>
        <taxon>Sphaeropleales</taxon>
        <taxon>Selenastraceae</taxon>
        <taxon>Monoraphidium</taxon>
    </lineage>
</organism>
<dbReference type="GO" id="GO:0044528">
    <property type="term" value="P:regulation of mitochondrial mRNA stability"/>
    <property type="evidence" value="ECO:0007669"/>
    <property type="project" value="TreeGrafter"/>
</dbReference>
<evidence type="ECO:0000313" key="1">
    <source>
        <dbReference type="EMBL" id="KIZ07648.1"/>
    </source>
</evidence>
<dbReference type="GO" id="GO:0035770">
    <property type="term" value="C:ribonucleoprotein granule"/>
    <property type="evidence" value="ECO:0007669"/>
    <property type="project" value="TreeGrafter"/>
</dbReference>
<dbReference type="Proteomes" id="UP000054498">
    <property type="component" value="Unassembled WGS sequence"/>
</dbReference>
<keyword evidence="2" id="KW-1185">Reference proteome</keyword>
<dbReference type="OrthoDB" id="529921at2759"/>
<dbReference type="GO" id="GO:0000963">
    <property type="term" value="P:mitochondrial RNA processing"/>
    <property type="evidence" value="ECO:0007669"/>
    <property type="project" value="TreeGrafter"/>
</dbReference>
<dbReference type="AlphaFoldDB" id="A0A0D2KC72"/>
<evidence type="ECO:0000313" key="2">
    <source>
        <dbReference type="Proteomes" id="UP000054498"/>
    </source>
</evidence>
<gene>
    <name evidence="1" type="ORF">MNEG_0318</name>
</gene>
<evidence type="ECO:0008006" key="3">
    <source>
        <dbReference type="Google" id="ProtNLM"/>
    </source>
</evidence>
<dbReference type="EMBL" id="KK100242">
    <property type="protein sequence ID" value="KIZ07648.1"/>
    <property type="molecule type" value="Genomic_DNA"/>
</dbReference>
<dbReference type="RefSeq" id="XP_013906667.1">
    <property type="nucleotide sequence ID" value="XM_014051213.1"/>
</dbReference>
<dbReference type="PANTHER" id="PTHR21228:SF40">
    <property type="entry name" value="LD45607P"/>
    <property type="match status" value="1"/>
</dbReference>
<dbReference type="GeneID" id="25726436"/>
<dbReference type="GO" id="GO:0003723">
    <property type="term" value="F:RNA binding"/>
    <property type="evidence" value="ECO:0007669"/>
    <property type="project" value="TreeGrafter"/>
</dbReference>
<proteinExistence type="predicted"/>
<accession>A0A0D2KC72</accession>
<dbReference type="PANTHER" id="PTHR21228">
    <property type="entry name" value="FAST LEU-RICH DOMAIN-CONTAINING"/>
    <property type="match status" value="1"/>
</dbReference>
<sequence>MLCALAGNNATAAPGLTAVAAAAWCAPASPCRGLRTSSAPASSSSTEVVMAVAAARQERTKDHARLSALAHSASALATAGQLSPEQIRDVLAALAELGFHDVGFKSAMTEAILPKMSAYEPAVLADIVHSYGLGPYYDYELMTEAVNYLKANADRFDATSLAKMLWSFGRCGYQDDALMRVMHSVAEKLADSCDSTSLADVVYAEAQMGWADQRLAELVADYATVNIETFDANSLARLLAGLASVGYDDDELADAAGRHACSLLEAGEMSPSHLVSLMWAYGLQGHYHKGLMAHAEAMLENGEVVDALSSDELHTLIDACNNLGMHGPGISAAAARLGRLVPTITDEKELPASHTTA</sequence>